<dbReference type="RefSeq" id="WP_012873922.1">
    <property type="nucleotide sequence ID" value="NC_013524.1"/>
</dbReference>
<dbReference type="HOGENOM" id="CLU_1137461_0_0_0"/>
<keyword evidence="1" id="KW-0812">Transmembrane</keyword>
<dbReference type="InParanoid" id="D1CAP4"/>
<gene>
    <name evidence="2" type="ordered locus">Sthe_3488</name>
</gene>
<reference evidence="3" key="1">
    <citation type="submission" date="2009-11" db="EMBL/GenBank/DDBJ databases">
        <title>The complete chromosome 2 of Sphaerobacter thermophilus DSM 20745.</title>
        <authorList>
            <person name="Lucas S."/>
            <person name="Copeland A."/>
            <person name="Lapidus A."/>
            <person name="Glavina del Rio T."/>
            <person name="Dalin E."/>
            <person name="Tice H."/>
            <person name="Bruce D."/>
            <person name="Goodwin L."/>
            <person name="Pitluck S."/>
            <person name="Kyrpides N."/>
            <person name="Mavromatis K."/>
            <person name="Ivanova N."/>
            <person name="Mikhailova N."/>
            <person name="LaButti K.M."/>
            <person name="Clum A."/>
            <person name="Sun H.I."/>
            <person name="Brettin T."/>
            <person name="Detter J.C."/>
            <person name="Han C."/>
            <person name="Larimer F."/>
            <person name="Land M."/>
            <person name="Hauser L."/>
            <person name="Markowitz V."/>
            <person name="Cheng J.F."/>
            <person name="Hugenholtz P."/>
            <person name="Woyke T."/>
            <person name="Wu D."/>
            <person name="Steenblock K."/>
            <person name="Schneider S."/>
            <person name="Pukall R."/>
            <person name="Goeker M."/>
            <person name="Klenk H.P."/>
            <person name="Eisen J.A."/>
        </authorList>
    </citation>
    <scope>NUCLEOTIDE SEQUENCE [LARGE SCALE GENOMIC DNA]</scope>
    <source>
        <strain evidence="3">ATCC 49802 / DSM 20745 / S 6022</strain>
    </source>
</reference>
<dbReference type="STRING" id="479434.Sthe_3488"/>
<name>D1CAP4_SPHTD</name>
<reference evidence="2 3" key="2">
    <citation type="journal article" date="2010" name="Stand. Genomic Sci.">
        <title>Complete genome sequence of Desulfohalobium retbaense type strain (HR(100)).</title>
        <authorList>
            <person name="Spring S."/>
            <person name="Nolan M."/>
            <person name="Lapidus A."/>
            <person name="Glavina Del Rio T."/>
            <person name="Copeland A."/>
            <person name="Tice H."/>
            <person name="Cheng J.F."/>
            <person name="Lucas S."/>
            <person name="Land M."/>
            <person name="Chen F."/>
            <person name="Bruce D."/>
            <person name="Goodwin L."/>
            <person name="Pitluck S."/>
            <person name="Ivanova N."/>
            <person name="Mavromatis K."/>
            <person name="Mikhailova N."/>
            <person name="Pati A."/>
            <person name="Chen A."/>
            <person name="Palaniappan K."/>
            <person name="Hauser L."/>
            <person name="Chang Y.J."/>
            <person name="Jeffries C.D."/>
            <person name="Munk C."/>
            <person name="Kiss H."/>
            <person name="Chain P."/>
            <person name="Han C."/>
            <person name="Brettin T."/>
            <person name="Detter J.C."/>
            <person name="Schuler E."/>
            <person name="Goker M."/>
            <person name="Rohde M."/>
            <person name="Bristow J."/>
            <person name="Eisen J.A."/>
            <person name="Markowitz V."/>
            <person name="Hugenholtz P."/>
            <person name="Kyrpides N.C."/>
            <person name="Klenk H.P."/>
        </authorList>
    </citation>
    <scope>NUCLEOTIDE SEQUENCE [LARGE SCALE GENOMIC DNA]</scope>
    <source>
        <strain evidence="3">ATCC 49802 / DSM 20745 / S 6022</strain>
    </source>
</reference>
<keyword evidence="3" id="KW-1185">Reference proteome</keyword>
<organism evidence="2 3">
    <name type="scientific">Sphaerobacter thermophilus (strain ATCC 49802 / DSM 20745 / KCCM 41009 / NCIMB 13125 / S 6022)</name>
    <dbReference type="NCBI Taxonomy" id="479434"/>
    <lineage>
        <taxon>Bacteria</taxon>
        <taxon>Pseudomonadati</taxon>
        <taxon>Thermomicrobiota</taxon>
        <taxon>Thermomicrobia</taxon>
        <taxon>Sphaerobacterales</taxon>
        <taxon>Sphaerobacterineae</taxon>
        <taxon>Sphaerobacteraceae</taxon>
        <taxon>Sphaerobacter</taxon>
    </lineage>
</organism>
<dbReference type="KEGG" id="sti:Sthe_3488"/>
<dbReference type="Proteomes" id="UP000002027">
    <property type="component" value="Chromosome 2"/>
</dbReference>
<feature type="transmembrane region" description="Helical" evidence="1">
    <location>
        <begin position="12"/>
        <end position="32"/>
    </location>
</feature>
<dbReference type="AlphaFoldDB" id="D1CAP4"/>
<sequence>MEYLPSRTERRIKHALIVLTVVALILLVFLYLRPDIRLSIGHRLGIVPGAAAEQIAGPDEARLIVISTPGPTEYTGDRYRYEARYVLHSGSPLTLTDLRDGRTIPLPLQGTTDVADMQVRIAEDRSRLLLQSDAGTAIVDLTSSEVTPVAEEPPGTWSDDVYIRDDRCSGASPNDQWTLCLAFGRSNSRFVLGDWELRIRPYGTGGDWTRLYRGRGLLPIVGFSSDEQNVYVYNEHGIWRVPVE</sequence>
<evidence type="ECO:0000313" key="3">
    <source>
        <dbReference type="Proteomes" id="UP000002027"/>
    </source>
</evidence>
<evidence type="ECO:0000313" key="2">
    <source>
        <dbReference type="EMBL" id="ACZ40887.1"/>
    </source>
</evidence>
<dbReference type="EMBL" id="CP001824">
    <property type="protein sequence ID" value="ACZ40887.1"/>
    <property type="molecule type" value="Genomic_DNA"/>
</dbReference>
<evidence type="ECO:0000256" key="1">
    <source>
        <dbReference type="SAM" id="Phobius"/>
    </source>
</evidence>
<protein>
    <submittedName>
        <fullName evidence="2">Uncharacterized protein</fullName>
    </submittedName>
</protein>
<keyword evidence="1" id="KW-0472">Membrane</keyword>
<keyword evidence="1" id="KW-1133">Transmembrane helix</keyword>
<accession>D1CAP4</accession>
<proteinExistence type="predicted"/>